<evidence type="ECO:0000259" key="2">
    <source>
        <dbReference type="PROSITE" id="PS50110"/>
    </source>
</evidence>
<dbReference type="PANTHER" id="PTHR44520:SF2">
    <property type="entry name" value="RESPONSE REGULATOR RCP1"/>
    <property type="match status" value="1"/>
</dbReference>
<evidence type="ECO:0000256" key="1">
    <source>
        <dbReference type="PROSITE-ProRule" id="PRU00169"/>
    </source>
</evidence>
<keyword evidence="4" id="KW-1185">Reference proteome</keyword>
<accession>A0ABV8EK01</accession>
<dbReference type="Pfam" id="PF00072">
    <property type="entry name" value="Response_reg"/>
    <property type="match status" value="1"/>
</dbReference>
<dbReference type="PROSITE" id="PS50110">
    <property type="entry name" value="RESPONSE_REGULATORY"/>
    <property type="match status" value="1"/>
</dbReference>
<sequence length="143" mass="16127">MKNVHILLVEDNEGDILLTLEALEDARIKNSISVVKDGEDAINYVNKIGKHKDSTSPDLIILDVNLPKLNGHEVLDKLKSHEEHSHIPVIMLTTSSSQIDIMASHENHVDYFITKPMTAEDFIAAVRTIETFWFSLITLPNKE</sequence>
<dbReference type="CDD" id="cd17557">
    <property type="entry name" value="REC_Rcp-like"/>
    <property type="match status" value="1"/>
</dbReference>
<feature type="modified residue" description="4-aspartylphosphate" evidence="1">
    <location>
        <position position="63"/>
    </location>
</feature>
<dbReference type="InterPro" id="IPR011006">
    <property type="entry name" value="CheY-like_superfamily"/>
</dbReference>
<dbReference type="SMART" id="SM00448">
    <property type="entry name" value="REC"/>
    <property type="match status" value="1"/>
</dbReference>
<dbReference type="EMBL" id="JBHSAV010000030">
    <property type="protein sequence ID" value="MFC3976427.1"/>
    <property type="molecule type" value="Genomic_DNA"/>
</dbReference>
<organism evidence="3 4">
    <name type="scientific">Belliella kenyensis</name>
    <dbReference type="NCBI Taxonomy" id="1472724"/>
    <lineage>
        <taxon>Bacteria</taxon>
        <taxon>Pseudomonadati</taxon>
        <taxon>Bacteroidota</taxon>
        <taxon>Cytophagia</taxon>
        <taxon>Cytophagales</taxon>
        <taxon>Cyclobacteriaceae</taxon>
        <taxon>Belliella</taxon>
    </lineage>
</organism>
<feature type="domain" description="Response regulatory" evidence="2">
    <location>
        <begin position="5"/>
        <end position="130"/>
    </location>
</feature>
<proteinExistence type="predicted"/>
<evidence type="ECO:0000313" key="3">
    <source>
        <dbReference type="EMBL" id="MFC3976427.1"/>
    </source>
</evidence>
<dbReference type="PANTHER" id="PTHR44520">
    <property type="entry name" value="RESPONSE REGULATOR RCP1-RELATED"/>
    <property type="match status" value="1"/>
</dbReference>
<keyword evidence="1" id="KW-0597">Phosphoprotein</keyword>
<evidence type="ECO:0000313" key="4">
    <source>
        <dbReference type="Proteomes" id="UP001595766"/>
    </source>
</evidence>
<comment type="caution">
    <text evidence="3">The sequence shown here is derived from an EMBL/GenBank/DDBJ whole genome shotgun (WGS) entry which is preliminary data.</text>
</comment>
<dbReference type="InterPro" id="IPR052893">
    <property type="entry name" value="TCS_response_regulator"/>
</dbReference>
<dbReference type="InterPro" id="IPR001789">
    <property type="entry name" value="Sig_transdc_resp-reg_receiver"/>
</dbReference>
<dbReference type="RefSeq" id="WP_241297287.1">
    <property type="nucleotide sequence ID" value="NZ_JAKZGR010000019.1"/>
</dbReference>
<dbReference type="Proteomes" id="UP001595766">
    <property type="component" value="Unassembled WGS sequence"/>
</dbReference>
<dbReference type="Gene3D" id="3.40.50.2300">
    <property type="match status" value="1"/>
</dbReference>
<name>A0ABV8EK01_9BACT</name>
<gene>
    <name evidence="3" type="ORF">ACFOUP_08575</name>
</gene>
<protein>
    <submittedName>
        <fullName evidence="3">Response regulator</fullName>
    </submittedName>
</protein>
<dbReference type="SUPFAM" id="SSF52172">
    <property type="entry name" value="CheY-like"/>
    <property type="match status" value="1"/>
</dbReference>
<reference evidence="4" key="1">
    <citation type="journal article" date="2019" name="Int. J. Syst. Evol. Microbiol.">
        <title>The Global Catalogue of Microorganisms (GCM) 10K type strain sequencing project: providing services to taxonomists for standard genome sequencing and annotation.</title>
        <authorList>
            <consortium name="The Broad Institute Genomics Platform"/>
            <consortium name="The Broad Institute Genome Sequencing Center for Infectious Disease"/>
            <person name="Wu L."/>
            <person name="Ma J."/>
        </authorList>
    </citation>
    <scope>NUCLEOTIDE SEQUENCE [LARGE SCALE GENOMIC DNA]</scope>
    <source>
        <strain evidence="4">CECT 8551</strain>
    </source>
</reference>